<dbReference type="PANTHER" id="PTHR31251">
    <property type="entry name" value="SQUAMOSA PROMOTER-BINDING-LIKE PROTEIN 4"/>
    <property type="match status" value="1"/>
</dbReference>
<gene>
    <name evidence="6" type="ORF">J5N97_018488</name>
</gene>
<evidence type="ECO:0000313" key="7">
    <source>
        <dbReference type="Proteomes" id="UP001085076"/>
    </source>
</evidence>
<keyword evidence="7" id="KW-1185">Reference proteome</keyword>
<evidence type="ECO:0000313" key="6">
    <source>
        <dbReference type="EMBL" id="KAJ0970529.1"/>
    </source>
</evidence>
<evidence type="ECO:0000256" key="1">
    <source>
        <dbReference type="ARBA" id="ARBA00022723"/>
    </source>
</evidence>
<name>A0A9D5CCQ0_9LILI</name>
<evidence type="ECO:0000256" key="2">
    <source>
        <dbReference type="ARBA" id="ARBA00022771"/>
    </source>
</evidence>
<reference evidence="6" key="1">
    <citation type="submission" date="2021-03" db="EMBL/GenBank/DDBJ databases">
        <authorList>
            <person name="Li Z."/>
            <person name="Yang C."/>
        </authorList>
    </citation>
    <scope>NUCLEOTIDE SEQUENCE</scope>
    <source>
        <strain evidence="6">Dzin_1.0</strain>
        <tissue evidence="6">Leaf</tissue>
    </source>
</reference>
<dbReference type="GO" id="GO:0008270">
    <property type="term" value="F:zinc ion binding"/>
    <property type="evidence" value="ECO:0007669"/>
    <property type="project" value="UniProtKB-KW"/>
</dbReference>
<dbReference type="Pfam" id="PF03110">
    <property type="entry name" value="SBP"/>
    <property type="match status" value="2"/>
</dbReference>
<sequence length="301" mass="33794">MLGKRPHCYYENRGDVLTGSMKRERVTSHMVATVPRCQVDGCGKALIEGKEYHRRHKVCEPHSKAPVVLVLGSQQRFCQQCSRSLSFLFSRLCFGLDAWIVDGMVVDPARFHSVSEFDDSKRSCRRRLAGHNERRRKSTQDSIVRTSSLESTIMGGRIRQISSASSARALSLLSSNTSPCLTTTNLSSLSRAALLELIAENRACTLSGQLFPGRSNWRDTGTECSTIQSYFPQEPQLVPSQEPSLLTSSWNELQEDRTQVTLDLMQIPPGPSFDFVSGRNKNKEEEECCEFWKSLEGTHVV</sequence>
<dbReference type="Proteomes" id="UP001085076">
    <property type="component" value="Miscellaneous, Linkage group lg05"/>
</dbReference>
<evidence type="ECO:0000256" key="4">
    <source>
        <dbReference type="PROSITE-ProRule" id="PRU00470"/>
    </source>
</evidence>
<feature type="domain" description="SBP-type" evidence="5">
    <location>
        <begin position="34"/>
        <end position="138"/>
    </location>
</feature>
<comment type="caution">
    <text evidence="6">The sequence shown here is derived from an EMBL/GenBank/DDBJ whole genome shotgun (WGS) entry which is preliminary data.</text>
</comment>
<keyword evidence="2 4" id="KW-0863">Zinc-finger</keyword>
<dbReference type="AlphaFoldDB" id="A0A9D5CCQ0"/>
<dbReference type="OrthoDB" id="514967at2759"/>
<keyword evidence="3" id="KW-0862">Zinc</keyword>
<dbReference type="InterPro" id="IPR004333">
    <property type="entry name" value="SBP_dom"/>
</dbReference>
<reference evidence="6" key="2">
    <citation type="journal article" date="2022" name="Hortic Res">
        <title>The genome of Dioscorea zingiberensis sheds light on the biosynthesis, origin and evolution of the medicinally important diosgenin saponins.</title>
        <authorList>
            <person name="Li Y."/>
            <person name="Tan C."/>
            <person name="Li Z."/>
            <person name="Guo J."/>
            <person name="Li S."/>
            <person name="Chen X."/>
            <person name="Wang C."/>
            <person name="Dai X."/>
            <person name="Yang H."/>
            <person name="Song W."/>
            <person name="Hou L."/>
            <person name="Xu J."/>
            <person name="Tong Z."/>
            <person name="Xu A."/>
            <person name="Yuan X."/>
            <person name="Wang W."/>
            <person name="Yang Q."/>
            <person name="Chen L."/>
            <person name="Sun Z."/>
            <person name="Wang K."/>
            <person name="Pan B."/>
            <person name="Chen J."/>
            <person name="Bao Y."/>
            <person name="Liu F."/>
            <person name="Qi X."/>
            <person name="Gang D.R."/>
            <person name="Wen J."/>
            <person name="Li J."/>
        </authorList>
    </citation>
    <scope>NUCLEOTIDE SEQUENCE</scope>
    <source>
        <strain evidence="6">Dzin_1.0</strain>
    </source>
</reference>
<dbReference type="PANTHER" id="PTHR31251:SF180">
    <property type="entry name" value="SBP-TYPE DOMAIN-CONTAINING PROTEIN"/>
    <property type="match status" value="1"/>
</dbReference>
<accession>A0A9D5CCQ0</accession>
<dbReference type="InterPro" id="IPR044817">
    <property type="entry name" value="SBP-like"/>
</dbReference>
<dbReference type="GO" id="GO:0003677">
    <property type="term" value="F:DNA binding"/>
    <property type="evidence" value="ECO:0007669"/>
    <property type="project" value="InterPro"/>
</dbReference>
<keyword evidence="1" id="KW-0479">Metal-binding</keyword>
<dbReference type="EMBL" id="JAGGNH010000005">
    <property type="protein sequence ID" value="KAJ0970529.1"/>
    <property type="molecule type" value="Genomic_DNA"/>
</dbReference>
<dbReference type="Gene3D" id="4.10.1100.10">
    <property type="entry name" value="Transcription factor, SBP-box domain"/>
    <property type="match status" value="1"/>
</dbReference>
<evidence type="ECO:0000256" key="3">
    <source>
        <dbReference type="ARBA" id="ARBA00022833"/>
    </source>
</evidence>
<organism evidence="6 7">
    <name type="scientific">Dioscorea zingiberensis</name>
    <dbReference type="NCBI Taxonomy" id="325984"/>
    <lineage>
        <taxon>Eukaryota</taxon>
        <taxon>Viridiplantae</taxon>
        <taxon>Streptophyta</taxon>
        <taxon>Embryophyta</taxon>
        <taxon>Tracheophyta</taxon>
        <taxon>Spermatophyta</taxon>
        <taxon>Magnoliopsida</taxon>
        <taxon>Liliopsida</taxon>
        <taxon>Dioscoreales</taxon>
        <taxon>Dioscoreaceae</taxon>
        <taxon>Dioscorea</taxon>
    </lineage>
</organism>
<dbReference type="GO" id="GO:0005634">
    <property type="term" value="C:nucleus"/>
    <property type="evidence" value="ECO:0007669"/>
    <property type="project" value="InterPro"/>
</dbReference>
<dbReference type="PROSITE" id="PS51141">
    <property type="entry name" value="ZF_SBP"/>
    <property type="match status" value="1"/>
</dbReference>
<dbReference type="InterPro" id="IPR036893">
    <property type="entry name" value="SBP_sf"/>
</dbReference>
<evidence type="ECO:0000259" key="5">
    <source>
        <dbReference type="PROSITE" id="PS51141"/>
    </source>
</evidence>
<proteinExistence type="predicted"/>
<dbReference type="SUPFAM" id="SSF103612">
    <property type="entry name" value="SBT domain"/>
    <property type="match status" value="2"/>
</dbReference>
<protein>
    <recommendedName>
        <fullName evidence="5">SBP-type domain-containing protein</fullName>
    </recommendedName>
</protein>